<accession>A0ABP7DK52</accession>
<organism evidence="14 15">
    <name type="scientific">Nonomuraea antimicrobica</name>
    <dbReference type="NCBI Taxonomy" id="561173"/>
    <lineage>
        <taxon>Bacteria</taxon>
        <taxon>Bacillati</taxon>
        <taxon>Actinomycetota</taxon>
        <taxon>Actinomycetes</taxon>
        <taxon>Streptosporangiales</taxon>
        <taxon>Streptosporangiaceae</taxon>
        <taxon>Nonomuraea</taxon>
    </lineage>
</organism>
<evidence type="ECO:0000256" key="5">
    <source>
        <dbReference type="ARBA" id="ARBA00022692"/>
    </source>
</evidence>
<evidence type="ECO:0000256" key="8">
    <source>
        <dbReference type="ARBA" id="ARBA00022833"/>
    </source>
</evidence>
<dbReference type="Gene3D" id="3.30.2010.10">
    <property type="entry name" value="Metalloproteases ('zincins'), catalytic domain"/>
    <property type="match status" value="1"/>
</dbReference>
<keyword evidence="11 12" id="KW-0472">Membrane</keyword>
<keyword evidence="10" id="KW-0482">Metalloprotease</keyword>
<reference evidence="15" key="1">
    <citation type="journal article" date="2019" name="Int. J. Syst. Evol. Microbiol.">
        <title>The Global Catalogue of Microorganisms (GCM) 10K type strain sequencing project: providing services to taxonomists for standard genome sequencing and annotation.</title>
        <authorList>
            <consortium name="The Broad Institute Genomics Platform"/>
            <consortium name="The Broad Institute Genome Sequencing Center for Infectious Disease"/>
            <person name="Wu L."/>
            <person name="Ma J."/>
        </authorList>
    </citation>
    <scope>NUCLEOTIDE SEQUENCE [LARGE SCALE GENOMIC DNA]</scope>
    <source>
        <strain evidence="15">JCM 16904</strain>
    </source>
</reference>
<gene>
    <name evidence="14" type="ORF">GCM10022224_085140</name>
</gene>
<feature type="domain" description="Peptidase M48" evidence="13">
    <location>
        <begin position="80"/>
        <end position="299"/>
    </location>
</feature>
<evidence type="ECO:0000256" key="6">
    <source>
        <dbReference type="ARBA" id="ARBA00022723"/>
    </source>
</evidence>
<evidence type="ECO:0000313" key="15">
    <source>
        <dbReference type="Proteomes" id="UP001500902"/>
    </source>
</evidence>
<keyword evidence="3" id="KW-1003">Cell membrane</keyword>
<evidence type="ECO:0000259" key="13">
    <source>
        <dbReference type="Pfam" id="PF01435"/>
    </source>
</evidence>
<evidence type="ECO:0000256" key="7">
    <source>
        <dbReference type="ARBA" id="ARBA00022801"/>
    </source>
</evidence>
<dbReference type="Proteomes" id="UP001500902">
    <property type="component" value="Unassembled WGS sequence"/>
</dbReference>
<dbReference type="InterPro" id="IPR001915">
    <property type="entry name" value="Peptidase_M48"/>
</dbReference>
<proteinExistence type="predicted"/>
<dbReference type="PANTHER" id="PTHR43221">
    <property type="entry name" value="PROTEASE HTPX"/>
    <property type="match status" value="1"/>
</dbReference>
<evidence type="ECO:0000256" key="11">
    <source>
        <dbReference type="ARBA" id="ARBA00023136"/>
    </source>
</evidence>
<evidence type="ECO:0000256" key="9">
    <source>
        <dbReference type="ARBA" id="ARBA00022989"/>
    </source>
</evidence>
<dbReference type="InterPro" id="IPR050083">
    <property type="entry name" value="HtpX_protease"/>
</dbReference>
<dbReference type="EMBL" id="BAAAZP010000187">
    <property type="protein sequence ID" value="GAA3706554.1"/>
    <property type="molecule type" value="Genomic_DNA"/>
</dbReference>
<dbReference type="Pfam" id="PF01435">
    <property type="entry name" value="Peptidase_M48"/>
    <property type="match status" value="1"/>
</dbReference>
<keyword evidence="4" id="KW-0645">Protease</keyword>
<keyword evidence="6" id="KW-0479">Metal-binding</keyword>
<keyword evidence="8" id="KW-0862">Zinc</keyword>
<evidence type="ECO:0000313" key="14">
    <source>
        <dbReference type="EMBL" id="GAA3706554.1"/>
    </source>
</evidence>
<evidence type="ECO:0000256" key="12">
    <source>
        <dbReference type="SAM" id="Phobius"/>
    </source>
</evidence>
<keyword evidence="7" id="KW-0378">Hydrolase</keyword>
<sequence length="492" mass="53614">MLAFTLLAGFYVLVGLTLAAAIFLDVLFLVQFQTNLLQYAIALSLAAAALVRALIMVSRRSGGEQPGVAVGREHEPVLWQTVEELAQRVRTAPPDEIRLVAEVNAAVSEDTRFLGLRATRRRMYIGLPLLQTLTVDEMRAVLGHELGHYSGAHTRLGAPVYRGRVSLIATVQGLRNHPFIQRVFTWYAKLYLRVSQAVSRRQELEADRFAVAIGGRQAMAGALRKIHATAAGWDVFVGNYLVMAGRGGVRPAGVFGGFHALMTDPGRQAEIAKLNEQPEEVSPYDSHPSLTERLAAIEQVPEPQHVPDPRSALTLLADPNVAVQAVEQSMWTQEALATLRPVSWEELVAEGMYAGRNADALRDLAVAGQQVMGATRPYLDAAFEAIARGRQAELEARLREQGWNPSGTLLSGVLVQALEAVLIQLGQARWTLSWSGPARLLFDDGEEVALTEYAAQVAANPAAVAGLRQWLGDHGMRHDYVPLEEPSPAGVR</sequence>
<dbReference type="CDD" id="cd07328">
    <property type="entry name" value="M48_Ste24p_like"/>
    <property type="match status" value="1"/>
</dbReference>
<name>A0ABP7DK52_9ACTN</name>
<dbReference type="PANTHER" id="PTHR43221:SF1">
    <property type="entry name" value="PROTEASE HTPX"/>
    <property type="match status" value="1"/>
</dbReference>
<evidence type="ECO:0000256" key="4">
    <source>
        <dbReference type="ARBA" id="ARBA00022670"/>
    </source>
</evidence>
<keyword evidence="15" id="KW-1185">Reference proteome</keyword>
<comment type="cofactor">
    <cofactor evidence="1">
        <name>Zn(2+)</name>
        <dbReference type="ChEBI" id="CHEBI:29105"/>
    </cofactor>
</comment>
<evidence type="ECO:0000256" key="1">
    <source>
        <dbReference type="ARBA" id="ARBA00001947"/>
    </source>
</evidence>
<evidence type="ECO:0000256" key="3">
    <source>
        <dbReference type="ARBA" id="ARBA00022475"/>
    </source>
</evidence>
<evidence type="ECO:0000256" key="10">
    <source>
        <dbReference type="ARBA" id="ARBA00023049"/>
    </source>
</evidence>
<evidence type="ECO:0000256" key="2">
    <source>
        <dbReference type="ARBA" id="ARBA00004651"/>
    </source>
</evidence>
<feature type="transmembrane region" description="Helical" evidence="12">
    <location>
        <begin position="36"/>
        <end position="55"/>
    </location>
</feature>
<keyword evidence="5 12" id="KW-0812">Transmembrane</keyword>
<feature type="transmembrane region" description="Helical" evidence="12">
    <location>
        <begin position="7"/>
        <end position="30"/>
    </location>
</feature>
<protein>
    <submittedName>
        <fullName evidence="14">M48 family metallopeptidase</fullName>
    </submittedName>
</protein>
<keyword evidence="9 12" id="KW-1133">Transmembrane helix</keyword>
<comment type="caution">
    <text evidence="14">The sequence shown here is derived from an EMBL/GenBank/DDBJ whole genome shotgun (WGS) entry which is preliminary data.</text>
</comment>
<comment type="subcellular location">
    <subcellularLocation>
        <location evidence="2">Cell membrane</location>
        <topology evidence="2">Multi-pass membrane protein</topology>
    </subcellularLocation>
</comment>